<feature type="coiled-coil region" evidence="1">
    <location>
        <begin position="557"/>
        <end position="633"/>
    </location>
</feature>
<dbReference type="STRING" id="755732.Fluta_3793"/>
<name>F2IG94_FLUTR</name>
<gene>
    <name evidence="3" type="ordered locus">Fluta_3793</name>
</gene>
<reference evidence="4" key="2">
    <citation type="submission" date="2011-02" db="EMBL/GenBank/DDBJ databases">
        <title>The complete genome of Fluviicola taffensis DSM 16823.</title>
        <authorList>
            <consortium name="US DOE Joint Genome Institute (JGI-PGF)"/>
            <person name="Lucas S."/>
            <person name="Copeland A."/>
            <person name="Lapidus A."/>
            <person name="Bruce D."/>
            <person name="Goodwin L."/>
            <person name="Pitluck S."/>
            <person name="Kyrpides N."/>
            <person name="Mavromatis K."/>
            <person name="Ivanova N."/>
            <person name="Mikhailova N."/>
            <person name="Pagani I."/>
            <person name="Chertkov O."/>
            <person name="Detter J.C."/>
            <person name="Han C."/>
            <person name="Tapia R."/>
            <person name="Land M."/>
            <person name="Hauser L."/>
            <person name="Markowitz V."/>
            <person name="Cheng J.-F."/>
            <person name="Hugenholtz P."/>
            <person name="Woyke T."/>
            <person name="Wu D."/>
            <person name="Tindall B."/>
            <person name="Pomrenke H.G."/>
            <person name="Brambilla E."/>
            <person name="Klenk H.-P."/>
            <person name="Eisen J.A."/>
        </authorList>
    </citation>
    <scope>NUCLEOTIDE SEQUENCE [LARGE SCALE GENOMIC DNA]</scope>
    <source>
        <strain evidence="4">DSM 16823 / RW262 / RW262</strain>
    </source>
</reference>
<keyword evidence="3" id="KW-0378">Hydrolase</keyword>
<dbReference type="CDD" id="cd18809">
    <property type="entry name" value="SF1_C_RecD"/>
    <property type="match status" value="1"/>
</dbReference>
<dbReference type="GO" id="GO:0006281">
    <property type="term" value="P:DNA repair"/>
    <property type="evidence" value="ECO:0007669"/>
    <property type="project" value="InterPro"/>
</dbReference>
<proteinExistence type="predicted"/>
<dbReference type="KEGG" id="fte:Fluta_3793"/>
<dbReference type="FunFam" id="3.40.50.300:FF:001498">
    <property type="entry name" value="ATP-dependent DNA helicase"/>
    <property type="match status" value="1"/>
</dbReference>
<keyword evidence="3" id="KW-0347">Helicase</keyword>
<dbReference type="Proteomes" id="UP000007463">
    <property type="component" value="Chromosome"/>
</dbReference>
<dbReference type="InterPro" id="IPR027417">
    <property type="entry name" value="P-loop_NTPase"/>
</dbReference>
<dbReference type="RefSeq" id="WP_013688518.1">
    <property type="nucleotide sequence ID" value="NC_015321.1"/>
</dbReference>
<sequence length="643" mass="74507">MATVIDNIELDETNEEFFWASELVKYGHPLIYLTGKAGTGKTTFLKYLRHTTEKNTIVLAYTGVAAMNAGGQTINSFFKIPFGPFVPNDKRLRTSPEDGDIDRSTIYNHFQYNKEKLEIIRGIELLIIDEISMVRCDLLDVIDRLLRVYRKRENEAFGGVQVILIGDTFQLPPIDKEWHILQPFYESTFFFSSKVILNNKPVYIELKKIYRQNEQEFIELLNRVRINKVNQNELNLLNSKFNPTFSTTENANYITLATHNKIVESTNLSKLADLPGEMQLFEATITNDFPDNIMPTDRVLQLKEGAQIMFIKNDKPKRIYNGKIAKISKIEGHKITAEYEDRGEIIELIIEKQIWNNIRYSWNKEKEIIEEEIIGTCTQYPIKLAWAITVHKSQGLTFEKVIADLGSAFASGQVYVALSRCTSFNGLVLKTKIDFTAIKTDPQVLKFAENETPSTLIVQELNSGKADFFYKKVREGIKLLDFAEAYSNFTKAIKYRNDIETESFKKYFTVTASKLGSFKQKFNNTIEELEKRIQENINFGRTIESIEIQKNSQLIKINEQNNAIKLLLDKTVEIEKENEKQKKEIVILISEKENAKKSIQQYQKTILEQKKTISELEATTKQNEQEIKRLRNLKWYQKLFGQK</sequence>
<evidence type="ECO:0000313" key="3">
    <source>
        <dbReference type="EMBL" id="AEA45760.1"/>
    </source>
</evidence>
<dbReference type="InterPro" id="IPR010285">
    <property type="entry name" value="DNA_helicase_pif1-like_DEAD"/>
</dbReference>
<dbReference type="PANTHER" id="PTHR47642">
    <property type="entry name" value="ATP-DEPENDENT DNA HELICASE"/>
    <property type="match status" value="1"/>
</dbReference>
<protein>
    <submittedName>
        <fullName evidence="3">5'-3' DNA helicase</fullName>
    </submittedName>
</protein>
<dbReference type="OrthoDB" id="9763659at2"/>
<accession>F2IG94</accession>
<dbReference type="AlphaFoldDB" id="F2IG94"/>
<dbReference type="SUPFAM" id="SSF52540">
    <property type="entry name" value="P-loop containing nucleoside triphosphate hydrolases"/>
    <property type="match status" value="2"/>
</dbReference>
<dbReference type="Pfam" id="PF05970">
    <property type="entry name" value="PIF1"/>
    <property type="match status" value="1"/>
</dbReference>
<dbReference type="Gene3D" id="3.40.50.300">
    <property type="entry name" value="P-loop containing nucleotide triphosphate hydrolases"/>
    <property type="match status" value="2"/>
</dbReference>
<feature type="domain" description="DNA helicase Pif1-like DEAD-box helicase" evidence="2">
    <location>
        <begin position="30"/>
        <end position="232"/>
    </location>
</feature>
<dbReference type="EMBL" id="CP002542">
    <property type="protein sequence ID" value="AEA45760.1"/>
    <property type="molecule type" value="Genomic_DNA"/>
</dbReference>
<dbReference type="GO" id="GO:0003678">
    <property type="term" value="F:DNA helicase activity"/>
    <property type="evidence" value="ECO:0007669"/>
    <property type="project" value="InterPro"/>
</dbReference>
<organism evidence="3 4">
    <name type="scientific">Fluviicola taffensis (strain DSM 16823 / NCIMB 13979 / RW262)</name>
    <dbReference type="NCBI Taxonomy" id="755732"/>
    <lineage>
        <taxon>Bacteria</taxon>
        <taxon>Pseudomonadati</taxon>
        <taxon>Bacteroidota</taxon>
        <taxon>Flavobacteriia</taxon>
        <taxon>Flavobacteriales</taxon>
        <taxon>Crocinitomicaceae</taxon>
        <taxon>Fluviicola</taxon>
    </lineage>
</organism>
<dbReference type="InterPro" id="IPR051055">
    <property type="entry name" value="PIF1_helicase"/>
</dbReference>
<evidence type="ECO:0000256" key="1">
    <source>
        <dbReference type="SAM" id="Coils"/>
    </source>
</evidence>
<evidence type="ECO:0000313" key="4">
    <source>
        <dbReference type="Proteomes" id="UP000007463"/>
    </source>
</evidence>
<dbReference type="GO" id="GO:0000723">
    <property type="term" value="P:telomere maintenance"/>
    <property type="evidence" value="ECO:0007669"/>
    <property type="project" value="InterPro"/>
</dbReference>
<dbReference type="PANTHER" id="PTHR47642:SF7">
    <property type="entry name" value="ATP-DEPENDENT DNA HELICASE PIF1"/>
    <property type="match status" value="1"/>
</dbReference>
<dbReference type="eggNOG" id="COG0507">
    <property type="taxonomic scope" value="Bacteria"/>
</dbReference>
<dbReference type="HOGENOM" id="CLU_001613_6_0_10"/>
<dbReference type="Gene3D" id="2.30.30.940">
    <property type="match status" value="1"/>
</dbReference>
<evidence type="ECO:0000259" key="2">
    <source>
        <dbReference type="Pfam" id="PF05970"/>
    </source>
</evidence>
<keyword evidence="1" id="KW-0175">Coiled coil</keyword>
<keyword evidence="3" id="KW-0547">Nucleotide-binding</keyword>
<reference evidence="3 4" key="1">
    <citation type="journal article" date="2011" name="Stand. Genomic Sci.">
        <title>Complete genome sequence of the gliding freshwater bacterium Fluviicola taffensis type strain (RW262).</title>
        <authorList>
            <person name="Woyke T."/>
            <person name="Chertkov O."/>
            <person name="Lapidus A."/>
            <person name="Nolan M."/>
            <person name="Lucas S."/>
            <person name="Del Rio T.G."/>
            <person name="Tice H."/>
            <person name="Cheng J.F."/>
            <person name="Tapia R."/>
            <person name="Han C."/>
            <person name="Goodwin L."/>
            <person name="Pitluck S."/>
            <person name="Liolios K."/>
            <person name="Pagani I."/>
            <person name="Ivanova N."/>
            <person name="Huntemann M."/>
            <person name="Mavromatis K."/>
            <person name="Mikhailova N."/>
            <person name="Pati A."/>
            <person name="Chen A."/>
            <person name="Palaniappan K."/>
            <person name="Land M."/>
            <person name="Hauser L."/>
            <person name="Brambilla E.M."/>
            <person name="Rohde M."/>
            <person name="Mwirichia R."/>
            <person name="Sikorski J."/>
            <person name="Tindall B.J."/>
            <person name="Goker M."/>
            <person name="Bristow J."/>
            <person name="Eisen J.A."/>
            <person name="Markowitz V."/>
            <person name="Hugenholtz P."/>
            <person name="Klenk H.P."/>
            <person name="Kyrpides N.C."/>
        </authorList>
    </citation>
    <scope>NUCLEOTIDE SEQUENCE [LARGE SCALE GENOMIC DNA]</scope>
    <source>
        <strain evidence="4">DSM 16823 / RW262 / RW262</strain>
    </source>
</reference>
<keyword evidence="4" id="KW-1185">Reference proteome</keyword>
<keyword evidence="3" id="KW-0067">ATP-binding</keyword>